<dbReference type="AlphaFoldDB" id="A0A7W6MY81"/>
<protein>
    <recommendedName>
        <fullName evidence="3">GNAT family N-acetyltransferase</fullName>
    </recommendedName>
</protein>
<dbReference type="GeneID" id="93103236"/>
<gene>
    <name evidence="1" type="ORF">GGR14_001322</name>
</gene>
<evidence type="ECO:0000313" key="2">
    <source>
        <dbReference type="Proteomes" id="UP000546007"/>
    </source>
</evidence>
<accession>A0A7W6MY81</accession>
<sequence length="323" mass="37614">MVIKVCKTTEWSDRDWETYVIGYNEVFGTDETIADFKNKYFSVCKGYSLHSLLVSDEGDVVGGITIIPCNYRCHQGFFLNGLAVDVFIRESFRIDPLMLRKLYKQLVGTLKEEGIEVVTAVPNATAYPYWKNVVKWKDIGEISYWVIPIKINKILNLKFCGWLFEGLTRIYLFCVLCLSYWVSLGKSKAKDYAYEIDKDDRYIQNKFHGTKYANFSVQDIFYSYRIVNEEGVKTAYIIEATQEGKRSMKAFLKVIKVIRQQNVDLIIYVGKMGVFQTLFIKVPKKLEPKKLPLMCDVLIPNDKFSDIYDINNWDFGLLNYDVR</sequence>
<dbReference type="EMBL" id="JACIES010000002">
    <property type="protein sequence ID" value="MBB4025550.1"/>
    <property type="molecule type" value="Genomic_DNA"/>
</dbReference>
<dbReference type="OrthoDB" id="1408035at2"/>
<keyword evidence="2" id="KW-1185">Reference proteome</keyword>
<evidence type="ECO:0000313" key="1">
    <source>
        <dbReference type="EMBL" id="MBB4025550.1"/>
    </source>
</evidence>
<name>A0A7W6MY81_9BACT</name>
<evidence type="ECO:0008006" key="3">
    <source>
        <dbReference type="Google" id="ProtNLM"/>
    </source>
</evidence>
<comment type="caution">
    <text evidence="1">The sequence shown here is derived from an EMBL/GenBank/DDBJ whole genome shotgun (WGS) entry which is preliminary data.</text>
</comment>
<organism evidence="1 2">
    <name type="scientific">Butyricimonas faecihominis</name>
    <dbReference type="NCBI Taxonomy" id="1472416"/>
    <lineage>
        <taxon>Bacteria</taxon>
        <taxon>Pseudomonadati</taxon>
        <taxon>Bacteroidota</taxon>
        <taxon>Bacteroidia</taxon>
        <taxon>Bacteroidales</taxon>
        <taxon>Odoribacteraceae</taxon>
        <taxon>Butyricimonas</taxon>
    </lineage>
</organism>
<dbReference type="RefSeq" id="WP_151411491.1">
    <property type="nucleotide sequence ID" value="NZ_AP028155.1"/>
</dbReference>
<reference evidence="1 2" key="1">
    <citation type="submission" date="2020-08" db="EMBL/GenBank/DDBJ databases">
        <title>Genomic Encyclopedia of Type Strains, Phase IV (KMG-IV): sequencing the most valuable type-strain genomes for metagenomic binning, comparative biology and taxonomic classification.</title>
        <authorList>
            <person name="Goeker M."/>
        </authorList>
    </citation>
    <scope>NUCLEOTIDE SEQUENCE [LARGE SCALE GENOMIC DNA]</scope>
    <source>
        <strain evidence="1 2">DSM 105721</strain>
    </source>
</reference>
<dbReference type="Proteomes" id="UP000546007">
    <property type="component" value="Unassembled WGS sequence"/>
</dbReference>
<proteinExistence type="predicted"/>